<dbReference type="Gene3D" id="1.10.3720.10">
    <property type="entry name" value="MetI-like"/>
    <property type="match status" value="1"/>
</dbReference>
<evidence type="ECO:0000256" key="4">
    <source>
        <dbReference type="ARBA" id="ARBA00022519"/>
    </source>
</evidence>
<feature type="transmembrane region" description="Helical" evidence="8">
    <location>
        <begin position="233"/>
        <end position="252"/>
    </location>
</feature>
<comment type="similarity">
    <text evidence="8">Belongs to the binding-protein-dependent transport system permease family.</text>
</comment>
<evidence type="ECO:0000256" key="6">
    <source>
        <dbReference type="ARBA" id="ARBA00022989"/>
    </source>
</evidence>
<dbReference type="CDD" id="cd06261">
    <property type="entry name" value="TM_PBP2"/>
    <property type="match status" value="1"/>
</dbReference>
<organism evidence="10 11">
    <name type="scientific">Clostridium moutaii</name>
    <dbReference type="NCBI Taxonomy" id="3240932"/>
    <lineage>
        <taxon>Bacteria</taxon>
        <taxon>Bacillati</taxon>
        <taxon>Bacillota</taxon>
        <taxon>Clostridia</taxon>
        <taxon>Eubacteriales</taxon>
        <taxon>Clostridiaceae</taxon>
        <taxon>Clostridium</taxon>
    </lineage>
</organism>
<feature type="transmembrane region" description="Helical" evidence="8">
    <location>
        <begin position="98"/>
        <end position="121"/>
    </location>
</feature>
<sequence>MIGNKNIVSKILLYILAFICLFPIIILIISAFSGNWQWPYFIPRQFSLRGIKYVLSSNNSLKVLIYSVILSMTVTLITITISIPAGRALGIYHFKGKNIVKLIVLAPIIIPPVSVGVGIHVEFLKIGIANSFLGVVIIHLIPCIPYAVRIISDVFEILGEQLEQQARVLGATKIQTFFYVTLPTIMPAVTSSAFLVFIVSFSQYFLTFLIGGGKVVTYSILMFPFIEGGDENIAASFSLIFIITSLIVLFVIEKILRSYYEMEDYFYI</sequence>
<dbReference type="Proteomes" id="UP001564657">
    <property type="component" value="Unassembled WGS sequence"/>
</dbReference>
<feature type="transmembrane region" description="Helical" evidence="8">
    <location>
        <begin position="12"/>
        <end position="32"/>
    </location>
</feature>
<comment type="caution">
    <text evidence="10">The sequence shown here is derived from an EMBL/GenBank/DDBJ whole genome shotgun (WGS) entry which is preliminary data.</text>
</comment>
<feature type="transmembrane region" description="Helical" evidence="8">
    <location>
        <begin position="127"/>
        <end position="148"/>
    </location>
</feature>
<evidence type="ECO:0000313" key="10">
    <source>
        <dbReference type="EMBL" id="MEY8000310.1"/>
    </source>
</evidence>
<evidence type="ECO:0000259" key="9">
    <source>
        <dbReference type="PROSITE" id="PS50928"/>
    </source>
</evidence>
<gene>
    <name evidence="10" type="ORF">AB8U03_08890</name>
</gene>
<dbReference type="EMBL" id="JBGEWD010000007">
    <property type="protein sequence ID" value="MEY8000310.1"/>
    <property type="molecule type" value="Genomic_DNA"/>
</dbReference>
<dbReference type="Pfam" id="PF00528">
    <property type="entry name" value="BPD_transp_1"/>
    <property type="match status" value="1"/>
</dbReference>
<reference evidence="10 11" key="1">
    <citation type="submission" date="2024-08" db="EMBL/GenBank/DDBJ databases">
        <title>Clostridium lapicellarii sp. nov., and Clostridium renhuaiense sp. nov., two species isolated from the mud in a fermentation cellar used for producing sauce-flavour Chinese liquors.</title>
        <authorList>
            <person name="Yang F."/>
            <person name="Wang H."/>
            <person name="Chen L.Q."/>
            <person name="Zhou N."/>
            <person name="Lu J.J."/>
            <person name="Pu X.X."/>
            <person name="Wan B."/>
            <person name="Wang L."/>
            <person name="Liu S.J."/>
        </authorList>
    </citation>
    <scope>NUCLEOTIDE SEQUENCE [LARGE SCALE GENOMIC DNA]</scope>
    <source>
        <strain evidence="10 11">MT-5</strain>
    </source>
</reference>
<feature type="domain" description="ABC transmembrane type-1" evidence="9">
    <location>
        <begin position="64"/>
        <end position="252"/>
    </location>
</feature>
<keyword evidence="7 8" id="KW-0472">Membrane</keyword>
<name>A0ABV4BP53_9CLOT</name>
<keyword evidence="6 8" id="KW-1133">Transmembrane helix</keyword>
<comment type="subcellular location">
    <subcellularLocation>
        <location evidence="1">Cell inner membrane</location>
        <topology evidence="1">Multi-pass membrane protein</topology>
    </subcellularLocation>
    <subcellularLocation>
        <location evidence="8">Cell membrane</location>
        <topology evidence="8">Multi-pass membrane protein</topology>
    </subcellularLocation>
</comment>
<evidence type="ECO:0000256" key="1">
    <source>
        <dbReference type="ARBA" id="ARBA00004429"/>
    </source>
</evidence>
<evidence type="ECO:0000256" key="3">
    <source>
        <dbReference type="ARBA" id="ARBA00022475"/>
    </source>
</evidence>
<evidence type="ECO:0000256" key="7">
    <source>
        <dbReference type="ARBA" id="ARBA00023136"/>
    </source>
</evidence>
<dbReference type="PANTHER" id="PTHR43357:SF4">
    <property type="entry name" value="INNER MEMBRANE ABC TRANSPORTER PERMEASE PROTEIN YDCV"/>
    <property type="match status" value="1"/>
</dbReference>
<protein>
    <submittedName>
        <fullName evidence="10">ABC transporter permease</fullName>
    </submittedName>
</protein>
<evidence type="ECO:0000256" key="2">
    <source>
        <dbReference type="ARBA" id="ARBA00022448"/>
    </source>
</evidence>
<keyword evidence="11" id="KW-1185">Reference proteome</keyword>
<keyword evidence="5 8" id="KW-0812">Transmembrane</keyword>
<dbReference type="InterPro" id="IPR035906">
    <property type="entry name" value="MetI-like_sf"/>
</dbReference>
<evidence type="ECO:0000256" key="5">
    <source>
        <dbReference type="ARBA" id="ARBA00022692"/>
    </source>
</evidence>
<feature type="transmembrane region" description="Helical" evidence="8">
    <location>
        <begin position="177"/>
        <end position="198"/>
    </location>
</feature>
<dbReference type="PANTHER" id="PTHR43357">
    <property type="entry name" value="INNER MEMBRANE ABC TRANSPORTER PERMEASE PROTEIN YDCV"/>
    <property type="match status" value="1"/>
</dbReference>
<feature type="transmembrane region" description="Helical" evidence="8">
    <location>
        <begin position="63"/>
        <end position="86"/>
    </location>
</feature>
<accession>A0ABV4BP53</accession>
<evidence type="ECO:0000313" key="11">
    <source>
        <dbReference type="Proteomes" id="UP001564657"/>
    </source>
</evidence>
<keyword evidence="4" id="KW-0997">Cell inner membrane</keyword>
<dbReference type="PROSITE" id="PS50928">
    <property type="entry name" value="ABC_TM1"/>
    <property type="match status" value="1"/>
</dbReference>
<proteinExistence type="inferred from homology"/>
<feature type="transmembrane region" description="Helical" evidence="8">
    <location>
        <begin position="204"/>
        <end position="226"/>
    </location>
</feature>
<keyword evidence="3" id="KW-1003">Cell membrane</keyword>
<dbReference type="InterPro" id="IPR000515">
    <property type="entry name" value="MetI-like"/>
</dbReference>
<dbReference type="SUPFAM" id="SSF161098">
    <property type="entry name" value="MetI-like"/>
    <property type="match status" value="1"/>
</dbReference>
<dbReference type="RefSeq" id="WP_369704198.1">
    <property type="nucleotide sequence ID" value="NZ_JBGEWD010000007.1"/>
</dbReference>
<keyword evidence="2 8" id="KW-0813">Transport</keyword>
<evidence type="ECO:0000256" key="8">
    <source>
        <dbReference type="RuleBase" id="RU363032"/>
    </source>
</evidence>